<dbReference type="Gene3D" id="2.40.30.10">
    <property type="entry name" value="Translation factors"/>
    <property type="match status" value="1"/>
</dbReference>
<dbReference type="EMBL" id="NBAG03000238">
    <property type="protein sequence ID" value="PNI66267.1"/>
    <property type="molecule type" value="Genomic_DNA"/>
</dbReference>
<dbReference type="Pfam" id="PF11987">
    <property type="entry name" value="IF-2"/>
    <property type="match status" value="1"/>
</dbReference>
<keyword evidence="3" id="KW-0175">Coiled coil</keyword>
<evidence type="ECO:0000256" key="2">
    <source>
        <dbReference type="ARBA" id="ARBA00023134"/>
    </source>
</evidence>
<dbReference type="InterPro" id="IPR027417">
    <property type="entry name" value="P-loop_NTPase"/>
</dbReference>
<feature type="non-terminal residue" evidence="6">
    <location>
        <position position="1"/>
    </location>
</feature>
<evidence type="ECO:0000259" key="5">
    <source>
        <dbReference type="Pfam" id="PF22042"/>
    </source>
</evidence>
<dbReference type="FunFam" id="3.40.50.10050:FF:000003">
    <property type="entry name" value="translation initiation factor IF-2, mitochondrial isoform X1"/>
    <property type="match status" value="1"/>
</dbReference>
<name>A0A2J8N3C4_PANTR</name>
<organism evidence="6 7">
    <name type="scientific">Pan troglodytes</name>
    <name type="common">Chimpanzee</name>
    <dbReference type="NCBI Taxonomy" id="9598"/>
    <lineage>
        <taxon>Eukaryota</taxon>
        <taxon>Metazoa</taxon>
        <taxon>Chordata</taxon>
        <taxon>Craniata</taxon>
        <taxon>Vertebrata</taxon>
        <taxon>Euteleostomi</taxon>
        <taxon>Mammalia</taxon>
        <taxon>Eutheria</taxon>
        <taxon>Euarchontoglires</taxon>
        <taxon>Primates</taxon>
        <taxon>Haplorrhini</taxon>
        <taxon>Catarrhini</taxon>
        <taxon>Hominidae</taxon>
        <taxon>Pan</taxon>
    </lineage>
</organism>
<dbReference type="Gene3D" id="3.40.50.10050">
    <property type="entry name" value="Translation initiation factor IF- 2, domain 3"/>
    <property type="match status" value="1"/>
</dbReference>
<dbReference type="PANTHER" id="PTHR43381:SF20">
    <property type="entry name" value="TRANSLATION INITIATION FACTOR IF-2, MITOCHONDRIAL"/>
    <property type="match status" value="1"/>
</dbReference>
<sequence length="300" mass="33472">PIILAINKCDKAEADPEKVKKELLAYDVVCEDYGGDVQAVPVSALTGDNLMALAEATVALAEMLELKADPNGPVEGTVIESFTDKGRGLVTTAVIQRGTLRKGSVLVAGKCWAKPRAREVVDWRKYEQEQEKGQEDLKIIEEKRKEHKEAHQKAREKYGHLLWKKRSILRFLERKEQIPLKPKEKRERDSNVLSVIIKGDVDGSVEAILNIIDTYDASHECELELVHFGVGDISANDVNLAETFDGVIYGFNVNAGNVIQQSAAKKGVKIKLHKIIYRLVEDLQEELSSRLPCAVEEHPV</sequence>
<evidence type="ECO:0000313" key="6">
    <source>
        <dbReference type="EMBL" id="PNI66267.1"/>
    </source>
</evidence>
<proteinExistence type="predicted"/>
<protein>
    <submittedName>
        <fullName evidence="6">MTIF2 isoform 4</fullName>
    </submittedName>
</protein>
<dbReference type="InterPro" id="IPR015760">
    <property type="entry name" value="TIF_IF2"/>
</dbReference>
<dbReference type="InterPro" id="IPR023115">
    <property type="entry name" value="TIF_IF2_dom3"/>
</dbReference>
<dbReference type="InterPro" id="IPR009000">
    <property type="entry name" value="Transl_B-barrel_sf"/>
</dbReference>
<dbReference type="InterPro" id="IPR053905">
    <property type="entry name" value="EF-G-like_DII"/>
</dbReference>
<keyword evidence="1" id="KW-0547">Nucleotide-binding</keyword>
<evidence type="ECO:0000259" key="4">
    <source>
        <dbReference type="Pfam" id="PF11987"/>
    </source>
</evidence>
<accession>A0A2J8N3C4</accession>
<keyword evidence="2" id="KW-0342">GTP-binding</keyword>
<feature type="domain" description="Elongation factor G-like" evidence="5">
    <location>
        <begin position="73"/>
        <end position="117"/>
    </location>
</feature>
<dbReference type="Gene3D" id="3.40.50.300">
    <property type="entry name" value="P-loop containing nucleotide triphosphate hydrolases"/>
    <property type="match status" value="1"/>
</dbReference>
<evidence type="ECO:0000256" key="1">
    <source>
        <dbReference type="ARBA" id="ARBA00022741"/>
    </source>
</evidence>
<dbReference type="Proteomes" id="UP000236370">
    <property type="component" value="Unassembled WGS sequence"/>
</dbReference>
<comment type="caution">
    <text evidence="6">The sequence shown here is derived from an EMBL/GenBank/DDBJ whole genome shotgun (WGS) entry which is preliminary data.</text>
</comment>
<dbReference type="PANTHER" id="PTHR43381">
    <property type="entry name" value="TRANSLATION INITIATION FACTOR IF-2-RELATED"/>
    <property type="match status" value="1"/>
</dbReference>
<evidence type="ECO:0000313" key="7">
    <source>
        <dbReference type="Proteomes" id="UP000236370"/>
    </source>
</evidence>
<dbReference type="GO" id="GO:0005525">
    <property type="term" value="F:GTP binding"/>
    <property type="evidence" value="ECO:0007669"/>
    <property type="project" value="UniProtKB-KW"/>
</dbReference>
<dbReference type="AlphaFoldDB" id="A0A2J8N3C4"/>
<gene>
    <name evidence="6" type="ORF">CK820_G0015085</name>
</gene>
<feature type="coiled-coil region" evidence="3">
    <location>
        <begin position="130"/>
        <end position="157"/>
    </location>
</feature>
<dbReference type="SUPFAM" id="SSF52156">
    <property type="entry name" value="Initiation factor IF2/eIF5b, domain 3"/>
    <property type="match status" value="1"/>
</dbReference>
<dbReference type="SUPFAM" id="SSF52540">
    <property type="entry name" value="P-loop containing nucleoside triphosphate hydrolases"/>
    <property type="match status" value="1"/>
</dbReference>
<feature type="domain" description="Translation initiation factor IF- 2" evidence="4">
    <location>
        <begin position="185"/>
        <end position="283"/>
    </location>
</feature>
<feature type="non-terminal residue" evidence="6">
    <location>
        <position position="300"/>
    </location>
</feature>
<evidence type="ECO:0000256" key="3">
    <source>
        <dbReference type="SAM" id="Coils"/>
    </source>
</evidence>
<dbReference type="Pfam" id="PF22042">
    <property type="entry name" value="EF-G_D2"/>
    <property type="match status" value="1"/>
</dbReference>
<reference evidence="6 7" key="1">
    <citation type="submission" date="2017-12" db="EMBL/GenBank/DDBJ databases">
        <title>High-resolution comparative analysis of great ape genomes.</title>
        <authorList>
            <person name="Pollen A."/>
            <person name="Hastie A."/>
            <person name="Hormozdiari F."/>
            <person name="Dougherty M."/>
            <person name="Liu R."/>
            <person name="Chaisson M."/>
            <person name="Hoppe E."/>
            <person name="Hill C."/>
            <person name="Pang A."/>
            <person name="Hillier L."/>
            <person name="Baker C."/>
            <person name="Armstrong J."/>
            <person name="Shendure J."/>
            <person name="Paten B."/>
            <person name="Wilson R."/>
            <person name="Chao H."/>
            <person name="Schneider V."/>
            <person name="Ventura M."/>
            <person name="Kronenberg Z."/>
            <person name="Murali S."/>
            <person name="Gordon D."/>
            <person name="Cantsilieris S."/>
            <person name="Munson K."/>
            <person name="Nelson B."/>
            <person name="Raja A."/>
            <person name="Underwood J."/>
            <person name="Diekhans M."/>
            <person name="Fiddes I."/>
            <person name="Haussler D."/>
            <person name="Eichler E."/>
        </authorList>
    </citation>
    <scope>NUCLEOTIDE SEQUENCE [LARGE SCALE GENOMIC DNA]</scope>
    <source>
        <strain evidence="6">Yerkes chimp pedigree #C0471</strain>
    </source>
</reference>
<dbReference type="SUPFAM" id="SSF50447">
    <property type="entry name" value="Translation proteins"/>
    <property type="match status" value="1"/>
</dbReference>
<dbReference type="InterPro" id="IPR036925">
    <property type="entry name" value="TIF_IF2_dom3_sf"/>
</dbReference>